<reference evidence="2" key="1">
    <citation type="submission" date="2016-11" db="UniProtKB">
        <authorList>
            <consortium name="WormBaseParasite"/>
        </authorList>
    </citation>
    <scope>IDENTIFICATION</scope>
    <source>
        <strain evidence="2">KR3021</strain>
    </source>
</reference>
<accession>A0AC35TMG1</accession>
<dbReference type="Proteomes" id="UP000095286">
    <property type="component" value="Unplaced"/>
</dbReference>
<name>A0AC35TMG1_9BILA</name>
<evidence type="ECO:0000313" key="1">
    <source>
        <dbReference type="Proteomes" id="UP000095286"/>
    </source>
</evidence>
<sequence>MRDSYETTISSEPDAKKFKHEIDVEGGVSANAFQSPLSTLFSNNNLAGNGNEECPEWESLISKIGSSIGNCNSQESLTDGDVQKLDGSGAKSECITSSSPEVDKKGPLNVFPSNQSNPFASMLMAAKGNPMLNQAIANGTPSLFPFPFPGNCSDIQIQQFQNAVGASVDPTMMQMYMKHTNNLFKSFLQTPDNHDSTKQNYLHTHRGNSLTPISTSPPSIGIPGALAVAQTPAAALFPEDDWSWHRNPAAAIRSGGTNKQTPVWKYFVYNKIENLSRCIIGDCAYMLKGPHTSTLACHLKKHPKEFGEFQQLKVDYTKERNASQLGNTMNQQVKGTSQSNGTSNEANTNYQKGSGIFGKTMSLPGNDYSQNMSNKGNNMMHPTSQNIKQSSSSINELLNVLSAKAQAAADQTDGGHNKKMLDTMMMQSSLINSGGFKFDLMNMVPMSQQIQPPQRNGQENEGRKDSIKLHNNENVLKTEECNNFKVTKFNEDKWLKEDKKQKELEVRLAMMLGTTQLPLKIIQNPEFREFLRLAQPKFDIPEDVKDIDLILNNEYFKMLEKMKVVLAKISKFTIMVDVLKISSRSTSSLCGRKRKHEDTQSNLVEEGSRLISNESIGSNSFPTSIQSDVTAASDDSSNQFLNQTMPNLQISPTPISCSSSISPSQGSETQLNQLRLCVSIAFYNTTTGKIEILLLGIRPIEEHSDDIKDCIRSSIQKIIFEHHLDINKALKVMINGLSENGIDDNAIFANQITPHNIKLASILKTALTNSRQVNDLKKAFYQMTTPFMACDANIAEYNKCIENNAFAISKNDSFYQLATSVTSAKKNFLAICLSQSVFSTHTVMMNEGQWMLLEQLIQLINVFKSHLSRIHGSDVMTIDKIVPSLMQLKVTLMKDFEGWEELCLCLVEEIERTHADILDIQCPSFDSTFVEATLMNVQLAVLLDDSQVTQVKGSIEKAVAVKMRNADENTNNVTKKESELNNYENKVFLSATSPALSSASSTSSEMSNATQGNGSSCPYPDLLEAANLRRKQLLQSNKNNENKKNAYAEAIVQTYLNQLFAGDETCADTEIGRLPPNQFWKHYASKSIHLAEYATELLSIPACTLSIPKIFKNDDTSFSLSLINNAFGESTYLPSFYSEMETFAINKALETPRNYERDVLLKFNNLCLCTK</sequence>
<protein>
    <submittedName>
        <fullName evidence="2">Dimer_Tnp_hAT domain-containing protein</fullName>
    </submittedName>
</protein>
<proteinExistence type="predicted"/>
<organism evidence="1 2">
    <name type="scientific">Rhabditophanes sp. KR3021</name>
    <dbReference type="NCBI Taxonomy" id="114890"/>
    <lineage>
        <taxon>Eukaryota</taxon>
        <taxon>Metazoa</taxon>
        <taxon>Ecdysozoa</taxon>
        <taxon>Nematoda</taxon>
        <taxon>Chromadorea</taxon>
        <taxon>Rhabditida</taxon>
        <taxon>Tylenchina</taxon>
        <taxon>Panagrolaimomorpha</taxon>
        <taxon>Strongyloidoidea</taxon>
        <taxon>Alloionematidae</taxon>
        <taxon>Rhabditophanes</taxon>
    </lineage>
</organism>
<dbReference type="WBParaSite" id="RSKR_0000212100.1">
    <property type="protein sequence ID" value="RSKR_0000212100.1"/>
    <property type="gene ID" value="RSKR_0000212100"/>
</dbReference>
<evidence type="ECO:0000313" key="2">
    <source>
        <dbReference type="WBParaSite" id="RSKR_0000212100.1"/>
    </source>
</evidence>